<gene>
    <name evidence="1" type="ORF">RchiOBHm_Chr5g0051041</name>
</gene>
<protein>
    <submittedName>
        <fullName evidence="1">Uncharacterized protein</fullName>
    </submittedName>
</protein>
<organism evidence="1 2">
    <name type="scientific">Rosa chinensis</name>
    <name type="common">China rose</name>
    <dbReference type="NCBI Taxonomy" id="74649"/>
    <lineage>
        <taxon>Eukaryota</taxon>
        <taxon>Viridiplantae</taxon>
        <taxon>Streptophyta</taxon>
        <taxon>Embryophyta</taxon>
        <taxon>Tracheophyta</taxon>
        <taxon>Spermatophyta</taxon>
        <taxon>Magnoliopsida</taxon>
        <taxon>eudicotyledons</taxon>
        <taxon>Gunneridae</taxon>
        <taxon>Pentapetalae</taxon>
        <taxon>rosids</taxon>
        <taxon>fabids</taxon>
        <taxon>Rosales</taxon>
        <taxon>Rosaceae</taxon>
        <taxon>Rosoideae</taxon>
        <taxon>Rosoideae incertae sedis</taxon>
        <taxon>Rosa</taxon>
    </lineage>
</organism>
<evidence type="ECO:0000313" key="1">
    <source>
        <dbReference type="EMBL" id="PRQ32856.1"/>
    </source>
</evidence>
<sequence length="122" mass="13990">MFIMPTCPDIVIWNYDAEWTNANVKLNVDTVYRYIPLAWKKPMDNFYKLNINGTRSSLTCKIGAGGVIRDVTRSLVSKSIWELEKFLMLKLGVYSTVLNLLLCRKLNSPFIPLVLFSRAAQI</sequence>
<dbReference type="AlphaFoldDB" id="A0A2P6QF94"/>
<comment type="caution">
    <text evidence="1">The sequence shown here is derived from an EMBL/GenBank/DDBJ whole genome shotgun (WGS) entry which is preliminary data.</text>
</comment>
<evidence type="ECO:0000313" key="2">
    <source>
        <dbReference type="Proteomes" id="UP000238479"/>
    </source>
</evidence>
<dbReference type="EMBL" id="PDCK01000043">
    <property type="protein sequence ID" value="PRQ32856.1"/>
    <property type="molecule type" value="Genomic_DNA"/>
</dbReference>
<dbReference type="Gramene" id="PRQ32856">
    <property type="protein sequence ID" value="PRQ32856"/>
    <property type="gene ID" value="RchiOBHm_Chr5g0051041"/>
</dbReference>
<accession>A0A2P6QF94</accession>
<proteinExistence type="predicted"/>
<dbReference type="Proteomes" id="UP000238479">
    <property type="component" value="Chromosome 5"/>
</dbReference>
<name>A0A2P6QF94_ROSCH</name>
<keyword evidence="2" id="KW-1185">Reference proteome</keyword>
<reference evidence="1 2" key="1">
    <citation type="journal article" date="2018" name="Nat. Genet.">
        <title>The Rosa genome provides new insights in the design of modern roses.</title>
        <authorList>
            <person name="Bendahmane M."/>
        </authorList>
    </citation>
    <scope>NUCLEOTIDE SEQUENCE [LARGE SCALE GENOMIC DNA]</scope>
    <source>
        <strain evidence="2">cv. Old Blush</strain>
    </source>
</reference>